<organism evidence="1 2">
    <name type="scientific">Heliophilum fasciatum</name>
    <dbReference type="NCBI Taxonomy" id="35700"/>
    <lineage>
        <taxon>Bacteria</taxon>
        <taxon>Bacillati</taxon>
        <taxon>Bacillota</taxon>
        <taxon>Clostridia</taxon>
        <taxon>Eubacteriales</taxon>
        <taxon>Heliobacteriaceae</taxon>
        <taxon>Heliophilum</taxon>
    </lineage>
</organism>
<evidence type="ECO:0000313" key="2">
    <source>
        <dbReference type="Proteomes" id="UP000294813"/>
    </source>
</evidence>
<name>A0A4R2RNL8_9FIRM</name>
<reference evidence="1 2" key="1">
    <citation type="submission" date="2019-03" db="EMBL/GenBank/DDBJ databases">
        <title>Genomic Encyclopedia of Type Strains, Phase IV (KMG-IV): sequencing the most valuable type-strain genomes for metagenomic binning, comparative biology and taxonomic classification.</title>
        <authorList>
            <person name="Goeker M."/>
        </authorList>
    </citation>
    <scope>NUCLEOTIDE SEQUENCE [LARGE SCALE GENOMIC DNA]</scope>
    <source>
        <strain evidence="1 2">DSM 11170</strain>
    </source>
</reference>
<dbReference type="Proteomes" id="UP000294813">
    <property type="component" value="Unassembled WGS sequence"/>
</dbReference>
<dbReference type="EMBL" id="SLXT01000008">
    <property type="protein sequence ID" value="TCP64664.1"/>
    <property type="molecule type" value="Genomic_DNA"/>
</dbReference>
<comment type="caution">
    <text evidence="1">The sequence shown here is derived from an EMBL/GenBank/DDBJ whole genome shotgun (WGS) entry which is preliminary data.</text>
</comment>
<gene>
    <name evidence="1" type="ORF">EDD73_10817</name>
</gene>
<proteinExistence type="predicted"/>
<accession>A0A4R2RNL8</accession>
<keyword evidence="2" id="KW-1185">Reference proteome</keyword>
<protein>
    <submittedName>
        <fullName evidence="1">Uncharacterized protein</fullName>
    </submittedName>
</protein>
<evidence type="ECO:0000313" key="1">
    <source>
        <dbReference type="EMBL" id="TCP64664.1"/>
    </source>
</evidence>
<sequence>MNKSVSCVRSVTVKWVVAFCGGVSVQGASDGDGLPSAGEDVIPDKPAIELDEPTSEFNEPAVAKKPGDACAGMLSGVGCGAGGVIMYIGICACGMRDVRGRTSFAGELNAL</sequence>
<dbReference type="AlphaFoldDB" id="A0A4R2RNL8"/>